<accession>A0A8K1C5Q6</accession>
<dbReference type="Proteomes" id="UP000794436">
    <property type="component" value="Unassembled WGS sequence"/>
</dbReference>
<sequence>MKLLRILAPLGAILFASASAQLHEEAHWHEEETKTLDELHADAVKEGGKLVIYHGGDFAEQQDLTVDAFRKAYPDINLTMVIDYSKYHDVRIDNQLATDSLVPDIVALQTLQDFTRWTKEDKFLKYKPAGFSKINGPFKEPNGAWMSHVCFSFSFFYDEALLNGTAPPQTPADLVDPKYANLIASVYPHDDDASLFVFARYLEKYGWDWVKKFAAQNVEFVRGSHVPGELVAQKRKAIGLAGSEPSGIPTAKVIRGNGTDFLTWAQRIAILKKAKRPAAAKFYLNWLLSKDVQTNLYGSWGGSTRVDVKPESGKALWEIEGASVPEFPKFMEDRAKIEQLKSTFALYFGEVRGEPTPGQLGLHPGA</sequence>
<protein>
    <submittedName>
        <fullName evidence="3">Uncharacterized protein</fullName>
    </submittedName>
</protein>
<reference evidence="3" key="1">
    <citation type="submission" date="2019-03" db="EMBL/GenBank/DDBJ databases">
        <title>Long read genome sequence of the mycoparasitic Pythium oligandrum ATCC 38472 isolated from sugarbeet rhizosphere.</title>
        <authorList>
            <person name="Gaulin E."/>
        </authorList>
    </citation>
    <scope>NUCLEOTIDE SEQUENCE</scope>
    <source>
        <strain evidence="3">ATCC 38472_TT</strain>
    </source>
</reference>
<dbReference type="PANTHER" id="PTHR30006">
    <property type="entry name" value="THIAMINE-BINDING PERIPLASMIC PROTEIN-RELATED"/>
    <property type="match status" value="1"/>
</dbReference>
<dbReference type="Pfam" id="PF13343">
    <property type="entry name" value="SBP_bac_6"/>
    <property type="match status" value="1"/>
</dbReference>
<dbReference type="EMBL" id="SPLM01000145">
    <property type="protein sequence ID" value="TMW56783.1"/>
    <property type="molecule type" value="Genomic_DNA"/>
</dbReference>
<organism evidence="3 4">
    <name type="scientific">Pythium oligandrum</name>
    <name type="common">Mycoparasitic fungus</name>
    <dbReference type="NCBI Taxonomy" id="41045"/>
    <lineage>
        <taxon>Eukaryota</taxon>
        <taxon>Sar</taxon>
        <taxon>Stramenopiles</taxon>
        <taxon>Oomycota</taxon>
        <taxon>Peronosporomycetes</taxon>
        <taxon>Pythiales</taxon>
        <taxon>Pythiaceae</taxon>
        <taxon>Pythium</taxon>
    </lineage>
</organism>
<evidence type="ECO:0000313" key="4">
    <source>
        <dbReference type="Proteomes" id="UP000794436"/>
    </source>
</evidence>
<gene>
    <name evidence="3" type="ORF">Poli38472_006793</name>
</gene>
<dbReference type="AlphaFoldDB" id="A0A8K1C5Q6"/>
<dbReference type="SUPFAM" id="SSF53850">
    <property type="entry name" value="Periplasmic binding protein-like II"/>
    <property type="match status" value="1"/>
</dbReference>
<comment type="caution">
    <text evidence="3">The sequence shown here is derived from an EMBL/GenBank/DDBJ whole genome shotgun (WGS) entry which is preliminary data.</text>
</comment>
<dbReference type="OrthoDB" id="124329at2759"/>
<keyword evidence="4" id="KW-1185">Reference proteome</keyword>
<name>A0A8K1C5Q6_PYTOL</name>
<feature type="chain" id="PRO_5035435874" evidence="2">
    <location>
        <begin position="21"/>
        <end position="366"/>
    </location>
</feature>
<evidence type="ECO:0000256" key="2">
    <source>
        <dbReference type="SAM" id="SignalP"/>
    </source>
</evidence>
<keyword evidence="1 2" id="KW-0732">Signal</keyword>
<dbReference type="PANTHER" id="PTHR30006:SF2">
    <property type="entry name" value="ABC TRANSPORTER SUBSTRATE-BINDING PROTEIN"/>
    <property type="match status" value="1"/>
</dbReference>
<evidence type="ECO:0000256" key="1">
    <source>
        <dbReference type="ARBA" id="ARBA00022729"/>
    </source>
</evidence>
<evidence type="ECO:0000313" key="3">
    <source>
        <dbReference type="EMBL" id="TMW56783.1"/>
    </source>
</evidence>
<feature type="signal peptide" evidence="2">
    <location>
        <begin position="1"/>
        <end position="20"/>
    </location>
</feature>
<dbReference type="Gene3D" id="3.40.190.10">
    <property type="entry name" value="Periplasmic binding protein-like II"/>
    <property type="match status" value="2"/>
</dbReference>
<proteinExistence type="predicted"/>